<evidence type="ECO:0000256" key="2">
    <source>
        <dbReference type="SAM" id="Phobius"/>
    </source>
</evidence>
<dbReference type="GeneID" id="113718840"/>
<evidence type="ECO:0000313" key="4">
    <source>
        <dbReference type="RefSeq" id="XP_071927779.1"/>
    </source>
</evidence>
<keyword evidence="2" id="KW-1133">Transmembrane helix</keyword>
<gene>
    <name evidence="4" type="primary">LOC113718840</name>
</gene>
<sequence>MGRQQDQQSKVFYELSAMIMNILRSPPTPIEFSDESDSVPSDESSSSATGLAVRRRQTGMQQITPAGFASLLLGISLALMLCGSVTFFIGFLLMPWVIGLVMVFYAVGLVSSLSMLGRAILCHSSGPPSPRKDCNFARNKSLGLFNYRCDGLFLPVMNFVSPFTISGVK</sequence>
<feature type="transmembrane region" description="Helical" evidence="2">
    <location>
        <begin position="96"/>
        <end position="121"/>
    </location>
</feature>
<keyword evidence="3" id="KW-1185">Reference proteome</keyword>
<protein>
    <submittedName>
        <fullName evidence="4">Uncharacterized protein isoform X1</fullName>
    </submittedName>
</protein>
<reference evidence="4" key="1">
    <citation type="submission" date="2025-08" db="UniProtKB">
        <authorList>
            <consortium name="RefSeq"/>
        </authorList>
    </citation>
    <scope>IDENTIFICATION</scope>
    <source>
        <tissue evidence="4">Leaves</tissue>
    </source>
</reference>
<dbReference type="Proteomes" id="UP001652660">
    <property type="component" value="Chromosome 11e"/>
</dbReference>
<proteinExistence type="predicted"/>
<dbReference type="PANTHER" id="PTHR34781">
    <property type="entry name" value="TRANSMEMBRANE PROTEIN"/>
    <property type="match status" value="1"/>
</dbReference>
<feature type="compositionally biased region" description="Low complexity" evidence="1">
    <location>
        <begin position="38"/>
        <end position="47"/>
    </location>
</feature>
<dbReference type="RefSeq" id="XP_071927779.1">
    <property type="nucleotide sequence ID" value="XM_072071678.1"/>
</dbReference>
<evidence type="ECO:0000313" key="3">
    <source>
        <dbReference type="Proteomes" id="UP001652660"/>
    </source>
</evidence>
<keyword evidence="2" id="KW-0812">Transmembrane</keyword>
<evidence type="ECO:0000256" key="1">
    <source>
        <dbReference type="SAM" id="MobiDB-lite"/>
    </source>
</evidence>
<keyword evidence="2" id="KW-0472">Membrane</keyword>
<dbReference type="PANTHER" id="PTHR34781:SF2">
    <property type="entry name" value="TRANSMEMBRANE PROTEIN"/>
    <property type="match status" value="1"/>
</dbReference>
<feature type="region of interest" description="Disordered" evidence="1">
    <location>
        <begin position="31"/>
        <end position="51"/>
    </location>
</feature>
<organism evidence="3 4">
    <name type="scientific">Coffea arabica</name>
    <name type="common">Arabian coffee</name>
    <dbReference type="NCBI Taxonomy" id="13443"/>
    <lineage>
        <taxon>Eukaryota</taxon>
        <taxon>Viridiplantae</taxon>
        <taxon>Streptophyta</taxon>
        <taxon>Embryophyta</taxon>
        <taxon>Tracheophyta</taxon>
        <taxon>Spermatophyta</taxon>
        <taxon>Magnoliopsida</taxon>
        <taxon>eudicotyledons</taxon>
        <taxon>Gunneridae</taxon>
        <taxon>Pentapetalae</taxon>
        <taxon>asterids</taxon>
        <taxon>lamiids</taxon>
        <taxon>Gentianales</taxon>
        <taxon>Rubiaceae</taxon>
        <taxon>Ixoroideae</taxon>
        <taxon>Gardenieae complex</taxon>
        <taxon>Bertiereae - Coffeeae clade</taxon>
        <taxon>Coffeeae</taxon>
        <taxon>Coffea</taxon>
    </lineage>
</organism>
<accession>A0ABM4W7L0</accession>
<name>A0ABM4W7L0_COFAR</name>
<feature type="transmembrane region" description="Helical" evidence="2">
    <location>
        <begin position="63"/>
        <end position="90"/>
    </location>
</feature>